<name>E6PXE7_9ZZZZ</name>
<organism evidence="4">
    <name type="scientific">mine drainage metagenome</name>
    <dbReference type="NCBI Taxonomy" id="410659"/>
    <lineage>
        <taxon>unclassified sequences</taxon>
        <taxon>metagenomes</taxon>
        <taxon>ecological metagenomes</taxon>
    </lineage>
</organism>
<dbReference type="PANTHER" id="PTHR16026">
    <property type="entry name" value="CARTILAGE ACIDIC PROTEIN 1"/>
    <property type="match status" value="1"/>
</dbReference>
<dbReference type="PANTHER" id="PTHR16026:SF0">
    <property type="entry name" value="CARTILAGE ACIDIC PROTEIN 1"/>
    <property type="match status" value="1"/>
</dbReference>
<feature type="region of interest" description="Disordered" evidence="2">
    <location>
        <begin position="55"/>
        <end position="76"/>
    </location>
</feature>
<keyword evidence="1" id="KW-0732">Signal</keyword>
<evidence type="ECO:0000313" key="4">
    <source>
        <dbReference type="EMBL" id="CBH99606.1"/>
    </source>
</evidence>
<evidence type="ECO:0000259" key="3">
    <source>
        <dbReference type="Pfam" id="PF07593"/>
    </source>
</evidence>
<comment type="caution">
    <text evidence="4">The sequence shown here is derived from an EMBL/GenBank/DDBJ whole genome shotgun (WGS) entry which is preliminary data.</text>
</comment>
<dbReference type="InterPro" id="IPR013517">
    <property type="entry name" value="FG-GAP"/>
</dbReference>
<dbReference type="EMBL" id="CABN01000033">
    <property type="protein sequence ID" value="CBH99606.1"/>
    <property type="molecule type" value="Genomic_DNA"/>
</dbReference>
<evidence type="ECO:0000256" key="1">
    <source>
        <dbReference type="ARBA" id="ARBA00022729"/>
    </source>
</evidence>
<dbReference type="InterPro" id="IPR006311">
    <property type="entry name" value="TAT_signal"/>
</dbReference>
<dbReference type="Gene3D" id="2.130.10.130">
    <property type="entry name" value="Integrin alpha, N-terminal"/>
    <property type="match status" value="3"/>
</dbReference>
<accession>E6PXE7</accession>
<dbReference type="Pfam" id="PF13517">
    <property type="entry name" value="FG-GAP_3"/>
    <property type="match status" value="3"/>
</dbReference>
<dbReference type="InterPro" id="IPR011519">
    <property type="entry name" value="UnbV_ASPIC"/>
</dbReference>
<evidence type="ECO:0000256" key="2">
    <source>
        <dbReference type="SAM" id="MobiDB-lite"/>
    </source>
</evidence>
<dbReference type="SUPFAM" id="SSF69318">
    <property type="entry name" value="Integrin alpha N-terminal domain"/>
    <property type="match status" value="1"/>
</dbReference>
<dbReference type="Pfam" id="PF07593">
    <property type="entry name" value="UnbV_ASPIC"/>
    <property type="match status" value="1"/>
</dbReference>
<sequence length="639" mass="69329">MMPASPDLRSPDRRGFLKSLSRTALVLPFADIIALAAPQAPATQSTAPVRIGPQERSYDAPAAPPPPGPKSPIEGTPLGVSFIDVAQQSGLTAKTIYGGEFKNKYLLETTGCGVAFYDYDHDGWVDLFLVNGWRLEGFPKGQEPRCHLFKNNRDGTFTDVSIGSGLELKTGWGQACCVGDYNNDGLDDLFVTYYGQNALYRNHGDGTFTDVTEAAGLIQPGPKTRWNTGCTFVDYDRDGHLDLFVANYVDFDLKTAPLPEDGPCTYKGILVACGPPGLPGGKNILYHNNGDGTFTDVSEKSGMWTAIGTYGLSVAASDLDGDGWPDIYVANDSAPATLYQNQKDGTFRDIAVESGAALSAEAKPQAGMGVSIGDYNRDGTFDVVKTNFAGDTDSLYTNLGDANFEDRTYPGGLGVNTRLLGWGVGFFDMDNDGWLDILMSNGHVYPEVDQSRADLKYAEHKYLYRNLRNGRFEEVTDKGGPGIMENAPARGCAFGDYDNDGVIDIVVNCINAPPQLLRCDSMLHRNWIKISLVGTKSNRSGIGSKVIVTAQTDPKADRPLVQMDELRSGGSYFSQNDMRMHFGLDQATTVTQVQVRWLSGQIDHFRDLDPNRLYVLQEGGKILKTVTLTPAGAKSGVRG</sequence>
<proteinExistence type="predicted"/>
<dbReference type="PROSITE" id="PS51318">
    <property type="entry name" value="TAT"/>
    <property type="match status" value="1"/>
</dbReference>
<reference evidence="4" key="1">
    <citation type="submission" date="2009-10" db="EMBL/GenBank/DDBJ databases">
        <title>Diversity of trophic interactions inside an arsenic-rich microbial ecosystem.</title>
        <authorList>
            <person name="Bertin P.N."/>
            <person name="Heinrich-Salmeron A."/>
            <person name="Pelletier E."/>
            <person name="Goulhen-Chollet F."/>
            <person name="Arsene-Ploetze F."/>
            <person name="Gallien S."/>
            <person name="Calteau A."/>
            <person name="Vallenet D."/>
            <person name="Casiot C."/>
            <person name="Chane-Woon-Ming B."/>
            <person name="Giloteaux L."/>
            <person name="Barakat M."/>
            <person name="Bonnefoy V."/>
            <person name="Bruneel O."/>
            <person name="Chandler M."/>
            <person name="Cleiss J."/>
            <person name="Duran R."/>
            <person name="Elbaz-Poulichet F."/>
            <person name="Fonknechten N."/>
            <person name="Lauga B."/>
            <person name="Mornico D."/>
            <person name="Ortet P."/>
            <person name="Schaeffer C."/>
            <person name="Siguier P."/>
            <person name="Alexander Thil Smith A."/>
            <person name="Van Dorsselaer A."/>
            <person name="Weissenbach J."/>
            <person name="Medigue C."/>
            <person name="Le Paslier D."/>
        </authorList>
    </citation>
    <scope>NUCLEOTIDE SEQUENCE</scope>
</reference>
<dbReference type="InterPro" id="IPR028994">
    <property type="entry name" value="Integrin_alpha_N"/>
</dbReference>
<protein>
    <submittedName>
        <fullName evidence="4">ASPIC/UnbV</fullName>
    </submittedName>
</protein>
<dbReference type="InterPro" id="IPR027039">
    <property type="entry name" value="Crtac1"/>
</dbReference>
<feature type="domain" description="ASPIC/UnbV" evidence="3">
    <location>
        <begin position="541"/>
        <end position="614"/>
    </location>
</feature>
<gene>
    <name evidence="4" type="ORF">CARN3_0544</name>
</gene>
<dbReference type="AlphaFoldDB" id="E6PXE7"/>